<feature type="domain" description="Endonuclease GajA/Old nuclease/RecF-like AAA" evidence="1">
    <location>
        <begin position="1"/>
        <end position="77"/>
    </location>
</feature>
<dbReference type="PANTHER" id="PTHR43581:SF4">
    <property type="entry name" value="ATP_GTP PHOSPHATASE"/>
    <property type="match status" value="1"/>
</dbReference>
<comment type="caution">
    <text evidence="2">The sequence shown here is derived from an EMBL/GenBank/DDBJ whole genome shotgun (WGS) entry which is preliminary data.</text>
</comment>
<accession>A0ABU6BNJ2</accession>
<dbReference type="SUPFAM" id="SSF52540">
    <property type="entry name" value="P-loop containing nucleoside triphosphate hydrolases"/>
    <property type="match status" value="1"/>
</dbReference>
<dbReference type="Gene3D" id="3.40.50.300">
    <property type="entry name" value="P-loop containing nucleotide triphosphate hydrolases"/>
    <property type="match status" value="1"/>
</dbReference>
<dbReference type="InterPro" id="IPR051396">
    <property type="entry name" value="Bact_Antivir_Def_Nuclease"/>
</dbReference>
<evidence type="ECO:0000259" key="1">
    <source>
        <dbReference type="Pfam" id="PF13175"/>
    </source>
</evidence>
<keyword evidence="3" id="KW-1185">Reference proteome</keyword>
<dbReference type="RefSeq" id="WP_060767605.1">
    <property type="nucleotide sequence ID" value="NZ_CAJFCM010000001.1"/>
</dbReference>
<dbReference type="InterPro" id="IPR041685">
    <property type="entry name" value="AAA_GajA/Old/RecF-like"/>
</dbReference>
<dbReference type="PANTHER" id="PTHR43581">
    <property type="entry name" value="ATP/GTP PHOSPHATASE"/>
    <property type="match status" value="1"/>
</dbReference>
<gene>
    <name evidence="2" type="ORF">LLW09_04845</name>
</gene>
<keyword evidence="2" id="KW-0547">Nucleotide-binding</keyword>
<organism evidence="2 3">
    <name type="scientific">Pseudomonas paracarnis</name>
    <dbReference type="NCBI Taxonomy" id="2750625"/>
    <lineage>
        <taxon>Bacteria</taxon>
        <taxon>Pseudomonadati</taxon>
        <taxon>Pseudomonadota</taxon>
        <taxon>Gammaproteobacteria</taxon>
        <taxon>Pseudomonadales</taxon>
        <taxon>Pseudomonadaceae</taxon>
        <taxon>Pseudomonas</taxon>
    </lineage>
</organism>
<name>A0ABU6BNJ2_9PSED</name>
<dbReference type="EMBL" id="JAJGWQ010000001">
    <property type="protein sequence ID" value="MEB3781888.1"/>
    <property type="molecule type" value="Genomic_DNA"/>
</dbReference>
<dbReference type="Pfam" id="PF13175">
    <property type="entry name" value="AAA_15"/>
    <property type="match status" value="2"/>
</dbReference>
<proteinExistence type="predicted"/>
<evidence type="ECO:0000313" key="2">
    <source>
        <dbReference type="EMBL" id="MEB3781888.1"/>
    </source>
</evidence>
<reference evidence="2 3" key="1">
    <citation type="journal article" date="2023" name="Int J Dairy Technol">
        <title>Genome based analysis of Pseudomonas paracarnis RQ057, a strain responsible for blue discoloration spoilage in processed cheese.</title>
        <authorList>
            <person name="Rodrigues Rd.S."/>
            <person name="Machado S.G."/>
            <person name="de Carvalho A.F."/>
            <person name="Nero L.A."/>
        </authorList>
    </citation>
    <scope>NUCLEOTIDE SEQUENCE [LARGE SCALE GENOMIC DNA]</scope>
    <source>
        <strain evidence="2 3">RQ057</strain>
    </source>
</reference>
<keyword evidence="2" id="KW-0067">ATP-binding</keyword>
<dbReference type="Proteomes" id="UP001336015">
    <property type="component" value="Unassembled WGS sequence"/>
</dbReference>
<evidence type="ECO:0000313" key="3">
    <source>
        <dbReference type="Proteomes" id="UP001336015"/>
    </source>
</evidence>
<feature type="domain" description="Endonuclease GajA/Old nuclease/RecF-like AAA" evidence="1">
    <location>
        <begin position="100"/>
        <end position="318"/>
    </location>
</feature>
<protein>
    <submittedName>
        <fullName evidence="2">ATP-binding protein</fullName>
    </submittedName>
</protein>
<dbReference type="InterPro" id="IPR027417">
    <property type="entry name" value="P-loop_NTPase"/>
</dbReference>
<dbReference type="GO" id="GO:0005524">
    <property type="term" value="F:ATP binding"/>
    <property type="evidence" value="ECO:0007669"/>
    <property type="project" value="UniProtKB-KW"/>
</dbReference>
<sequence length="560" mass="62741">MKLNTVRIKNFRTITSEQSIHIENGVTLVGANNSGKTNALLAIYYFFTGYENKHGYNFEKDLPFETKRERTSITCLFLADGTPQDADIMEKYGKLKLLLNENNEPENNDKNSFSINLYFNKNVPVYQVFPGAKKPPGKSAQYSIAQKAFVTSVLESMLCCYIPSNKSISQLYADFVTPFMKKKVAEALAPHELEIKKSVRALSNSMNATLRASGLGNITAQFEYPEKTLENLISGFELYVKDSTASSIFSKGMGVQSAVLLSSFAWITRQQSTKSIIWLIEEPETYMHPTLAAQSSKILKALASLSTVVTTTHSLSFIPTNINLVQGVGVRSGGGTEIKRYKKLNEATEDIRHSLGVKFSDYFGLSELNIFVEGETDVLYINDVLEWIYTYDEDAYPLLTSESTVFKDFGGVSDLQGFVRSNYGLIRKEVAAVSLFDGDDAGQKSISALAGYFGKKGGYNSNRDYVLIPRGMAIESLYPDDWIKKANKENSTWFSKWVLDAAGNISTFDIKDDYKKSFMRLMFSYSEITENWGFLDKWIIVLDALENALSLQTSTLRETT</sequence>